<dbReference type="EMBL" id="LCUJ01000003">
    <property type="protein sequence ID" value="OCL99337.1"/>
    <property type="molecule type" value="Genomic_DNA"/>
</dbReference>
<dbReference type="AlphaFoldDB" id="A0A1C0B6Y0"/>
<gene>
    <name evidence="1" type="ORF">AAX29_01149</name>
</gene>
<dbReference type="OrthoDB" id="5366064at2"/>
<dbReference type="InterPro" id="IPR036388">
    <property type="entry name" value="WH-like_DNA-bd_sf"/>
</dbReference>
<dbReference type="Gene3D" id="1.10.10.10">
    <property type="entry name" value="Winged helix-like DNA-binding domain superfamily/Winged helix DNA-binding domain"/>
    <property type="match status" value="1"/>
</dbReference>
<name>A0A1C0B6Y0_9BACT</name>
<dbReference type="Proteomes" id="UP000093281">
    <property type="component" value="Unassembled WGS sequence"/>
</dbReference>
<reference evidence="2" key="1">
    <citation type="submission" date="2015-05" db="EMBL/GenBank/DDBJ databases">
        <authorList>
            <person name="Rovetto F."/>
            <person name="Cocolin L."/>
            <person name="Illeghems K."/>
            <person name="Van Nieuwerburgh F."/>
            <person name="Houf K."/>
        </authorList>
    </citation>
    <scope>NUCLEOTIDE SEQUENCE [LARGE SCALE GENOMIC DNA]</scope>
    <source>
        <strain evidence="2">DU22</strain>
    </source>
</reference>
<proteinExistence type="predicted"/>
<dbReference type="RefSeq" id="WP_066186228.1">
    <property type="nucleotide sequence ID" value="NZ_LCUJ01000003.1"/>
</dbReference>
<organism evidence="1 2">
    <name type="scientific">Aliarcobacter thereius</name>
    <dbReference type="NCBI Taxonomy" id="544718"/>
    <lineage>
        <taxon>Bacteria</taxon>
        <taxon>Pseudomonadati</taxon>
        <taxon>Campylobacterota</taxon>
        <taxon>Epsilonproteobacteria</taxon>
        <taxon>Campylobacterales</taxon>
        <taxon>Arcobacteraceae</taxon>
        <taxon>Aliarcobacter</taxon>
    </lineage>
</organism>
<dbReference type="SUPFAM" id="SSF46785">
    <property type="entry name" value="Winged helix' DNA-binding domain"/>
    <property type="match status" value="1"/>
</dbReference>
<evidence type="ECO:0000313" key="1">
    <source>
        <dbReference type="EMBL" id="OCL99337.1"/>
    </source>
</evidence>
<comment type="caution">
    <text evidence="1">The sequence shown here is derived from an EMBL/GenBank/DDBJ whole genome shotgun (WGS) entry which is preliminary data.</text>
</comment>
<dbReference type="InterPro" id="IPR036390">
    <property type="entry name" value="WH_DNA-bd_sf"/>
</dbReference>
<protein>
    <submittedName>
        <fullName evidence="1">Uncharacterized protein</fullName>
    </submittedName>
</protein>
<sequence>MENLKLETTFNLLAFASKDKSLTHSEFRILVYIANNNAFTIKQLQKDISISSINIICKNLKKLMNLNYVIKEKTNQRNKFNISPYNYYINTKKLYLHNNYNNTIDTTLNNANELYNYFFEKIPTNRKINKTDNFKAIDYIHYNLRISYKKIKEIIDFISKDEDLKLKYSRPTFLRKDIYKFLENVYLFFFI</sequence>
<accession>A0A1C0B6Y0</accession>
<evidence type="ECO:0000313" key="2">
    <source>
        <dbReference type="Proteomes" id="UP000093281"/>
    </source>
</evidence>